<evidence type="ECO:0000313" key="1">
    <source>
        <dbReference type="EMBL" id="KAF5826536.1"/>
    </source>
</evidence>
<accession>A0ABQ7FVY5</accession>
<gene>
    <name evidence="1" type="ORF">DUNSADRAFT_2791</name>
</gene>
<dbReference type="Proteomes" id="UP000815325">
    <property type="component" value="Unassembled WGS sequence"/>
</dbReference>
<comment type="caution">
    <text evidence="1">The sequence shown here is derived from an EMBL/GenBank/DDBJ whole genome shotgun (WGS) entry which is preliminary data.</text>
</comment>
<name>A0ABQ7FVY5_DUNSA</name>
<dbReference type="PANTHER" id="PTHR15600">
    <property type="entry name" value="SACSIN"/>
    <property type="match status" value="1"/>
</dbReference>
<dbReference type="EMBL" id="MU070850">
    <property type="protein sequence ID" value="KAF5826536.1"/>
    <property type="molecule type" value="Genomic_DNA"/>
</dbReference>
<reference evidence="1" key="1">
    <citation type="submission" date="2017-08" db="EMBL/GenBank/DDBJ databases">
        <authorList>
            <person name="Polle J.E."/>
            <person name="Barry K."/>
            <person name="Cushman J."/>
            <person name="Schmutz J."/>
            <person name="Tran D."/>
            <person name="Hathwaick L.T."/>
            <person name="Yim W.C."/>
            <person name="Jenkins J."/>
            <person name="Mckie-Krisberg Z.M."/>
            <person name="Prochnik S."/>
            <person name="Lindquist E."/>
            <person name="Dockter R.B."/>
            <person name="Adam C."/>
            <person name="Molina H."/>
            <person name="Bunkerborg J."/>
            <person name="Jin E."/>
            <person name="Buchheim M."/>
            <person name="Magnuson J."/>
        </authorList>
    </citation>
    <scope>NUCLEOTIDE SEQUENCE</scope>
    <source>
        <strain evidence="1">CCAP 19/18</strain>
    </source>
</reference>
<keyword evidence="2" id="KW-1185">Reference proteome</keyword>
<evidence type="ECO:0000313" key="2">
    <source>
        <dbReference type="Proteomes" id="UP000815325"/>
    </source>
</evidence>
<dbReference type="InterPro" id="IPR052972">
    <property type="entry name" value="Sacsin_chaperone_reg"/>
</dbReference>
<proteinExistence type="predicted"/>
<protein>
    <submittedName>
        <fullName evidence="1">Uncharacterized protein</fullName>
    </submittedName>
</protein>
<dbReference type="PANTHER" id="PTHR15600:SF42">
    <property type="entry name" value="SACSIN"/>
    <property type="match status" value="1"/>
</dbReference>
<organism evidence="1 2">
    <name type="scientific">Dunaliella salina</name>
    <name type="common">Green alga</name>
    <name type="synonym">Protococcus salinus</name>
    <dbReference type="NCBI Taxonomy" id="3046"/>
    <lineage>
        <taxon>Eukaryota</taxon>
        <taxon>Viridiplantae</taxon>
        <taxon>Chlorophyta</taxon>
        <taxon>core chlorophytes</taxon>
        <taxon>Chlorophyceae</taxon>
        <taxon>CS clade</taxon>
        <taxon>Chlamydomonadales</taxon>
        <taxon>Dunaliellaceae</taxon>
        <taxon>Dunaliella</taxon>
    </lineage>
</organism>
<sequence length="259" mass="27284">MLCVLVQVLRGCGLRTHVTPDVFIEAAQHANAHALGNREFFATVGQIAFVPATKGGVPSSSRAVPVLARFTESAAPKDWPLCWTVLPVLQQLAYTEGSGSSSVWLGLPSSATSAMRLRSPPPFAVVMEHLKTLGADDGEDALASWPGTGASSSDATTGKLTIEEAFCVILDHLAREGLSPSQLAQLRPVPLIPVANATRLVRCNCLFTRLKEDLAPFAFEVPDWACGALAGGEAAQRGKLLRALGAAEAPDVQVLYGLC</sequence>